<keyword evidence="3" id="KW-1185">Reference proteome</keyword>
<dbReference type="HOGENOM" id="CLU_2252126_0_0_1"/>
<gene>
    <name evidence="2" type="ORF">PV09_05675</name>
</gene>
<reference evidence="2 3" key="1">
    <citation type="submission" date="2015-01" db="EMBL/GenBank/DDBJ databases">
        <title>The Genome Sequence of Ochroconis gallopava CBS43764.</title>
        <authorList>
            <consortium name="The Broad Institute Genomics Platform"/>
            <person name="Cuomo C."/>
            <person name="de Hoog S."/>
            <person name="Gorbushina A."/>
            <person name="Stielow B."/>
            <person name="Teixiera M."/>
            <person name="Abouelleil A."/>
            <person name="Chapman S.B."/>
            <person name="Priest M."/>
            <person name="Young S.K."/>
            <person name="Wortman J."/>
            <person name="Nusbaum C."/>
            <person name="Birren B."/>
        </authorList>
    </citation>
    <scope>NUCLEOTIDE SEQUENCE [LARGE SCALE GENOMIC DNA]</scope>
    <source>
        <strain evidence="2 3">CBS 43764</strain>
    </source>
</reference>
<dbReference type="Proteomes" id="UP000053259">
    <property type="component" value="Unassembled WGS sequence"/>
</dbReference>
<accession>A0A0D2AV78</accession>
<proteinExistence type="predicted"/>
<dbReference type="VEuPathDB" id="FungiDB:PV09_05675"/>
<name>A0A0D2AV78_9PEZI</name>
<sequence length="104" mass="11772">MVGVQLRPEPCDQHSIISLMTHRSQELQTSSTSRSVLVRQRKREGGWLCSSGFYWRGRTTLWADRRHVSWTWAKMGFLRKCGTSRISGAPLGGPDRDKDAGVLV</sequence>
<feature type="region of interest" description="Disordered" evidence="1">
    <location>
        <begin position="84"/>
        <end position="104"/>
    </location>
</feature>
<dbReference type="RefSeq" id="XP_016212888.1">
    <property type="nucleotide sequence ID" value="XM_016359209.1"/>
</dbReference>
<organism evidence="2 3">
    <name type="scientific">Verruconis gallopava</name>
    <dbReference type="NCBI Taxonomy" id="253628"/>
    <lineage>
        <taxon>Eukaryota</taxon>
        <taxon>Fungi</taxon>
        <taxon>Dikarya</taxon>
        <taxon>Ascomycota</taxon>
        <taxon>Pezizomycotina</taxon>
        <taxon>Dothideomycetes</taxon>
        <taxon>Pleosporomycetidae</taxon>
        <taxon>Venturiales</taxon>
        <taxon>Sympoventuriaceae</taxon>
        <taxon>Verruconis</taxon>
    </lineage>
</organism>
<dbReference type="GeneID" id="27313648"/>
<evidence type="ECO:0000256" key="1">
    <source>
        <dbReference type="SAM" id="MobiDB-lite"/>
    </source>
</evidence>
<dbReference type="RefSeq" id="XP_016212887.1">
    <property type="nucleotide sequence ID" value="XM_016359208.1"/>
</dbReference>
<dbReference type="EMBL" id="KN847546">
    <property type="protein sequence ID" value="KIW03019.1"/>
    <property type="molecule type" value="Genomic_DNA"/>
</dbReference>
<dbReference type="AlphaFoldDB" id="A0A0D2AV78"/>
<dbReference type="EMBL" id="KN847546">
    <property type="protein sequence ID" value="KIW03018.1"/>
    <property type="molecule type" value="Genomic_DNA"/>
</dbReference>
<protein>
    <submittedName>
        <fullName evidence="2">Uncharacterized protein</fullName>
    </submittedName>
</protein>
<feature type="compositionally biased region" description="Basic and acidic residues" evidence="1">
    <location>
        <begin position="94"/>
        <end position="104"/>
    </location>
</feature>
<evidence type="ECO:0000313" key="2">
    <source>
        <dbReference type="EMBL" id="KIW03019.1"/>
    </source>
</evidence>
<evidence type="ECO:0000313" key="3">
    <source>
        <dbReference type="Proteomes" id="UP000053259"/>
    </source>
</evidence>